<dbReference type="GeneID" id="22573758"/>
<sequence length="866" mass="94387">MVSSNLLPRMCRPSPPQSVLCCTFVVVIAAVLLLKGTPVCGHDGDSVDEPPSASTAYTERTFTLPTAASLLDVLTSGSYIATGGVEEGSGAPSGLPLPTHPVLILFTESSAANSPIVDSLRAKVRHIATDMPSSALRVHEYRIPMGTTERRLIELLLIGASSIPTLALFHGRVAKVQVAPGATIAASPFQIPVYYSSKSLTSASYLELRSWVLSELPARYIDPVTFHLMPSLQFVFSPSEVRDTLKLVRDSAEASMSRSVLPAFVSMSYMRLTRHGSEEVLAALSSIATQAGNALLTLVTESSVVAAAWGLRTEHTFSMAPWSSTVAAYLNDSTSAGFVETVSDLSPPQSIGTVTELAEATAASAAWRAACAASVGAEVAQLQKWRQAMDAFNTTNPLRKLDSAAHLLHELTALQRAMKIIFVLRESDALWFHHHIDVAAALARRLQYTTVFYNTTLAKGSKERSRVERAWTPIMRTEVFWLDAEQLPAVAEGLHASQVPSVLILVPLQSRFNDGAATAADDDQAAANAAEEEGLRSRDPVLGIHTINQYDILKATHMGDAQVTQDTVSGKDALPFFPSDSDTLLRFFASGSFIAAMQHTLSSTQLSTFWASIAESSDAAQASTVSGGIPNRRYLRLDRRYYPLGAAEEPLEGPEYVRAILNGSSPLPVLGNDDSDTAAERHQGGGWSGTPLRGTTSASPDEADEKSRRRLARESAAKLKRKAAWEADLAKRQRAKAERMRRKAAEEATERERLREAFRQEVKAALKAEMEGSGAGDTSKSKQEGLLVRRPSLVGASEDFAGRRHSSRRPRRTSGDEEDAEDSAQRLRRRRRHEEYREWLDDRQRMVNRCVTVTEKSGFSVITRWE</sequence>
<feature type="region of interest" description="Disordered" evidence="1">
    <location>
        <begin position="668"/>
        <end position="716"/>
    </location>
</feature>
<dbReference type="OrthoDB" id="264762at2759"/>
<evidence type="ECO:0000256" key="2">
    <source>
        <dbReference type="SAM" id="SignalP"/>
    </source>
</evidence>
<dbReference type="Proteomes" id="UP000063063">
    <property type="component" value="Chromosome 17"/>
</dbReference>
<dbReference type="eggNOG" id="ENOG502SK7A">
    <property type="taxonomic scope" value="Eukaryota"/>
</dbReference>
<feature type="chain" id="PRO_5001839003" description="Membrane-associated protein" evidence="2">
    <location>
        <begin position="42"/>
        <end position="866"/>
    </location>
</feature>
<accession>A0A088RMA2</accession>
<keyword evidence="2" id="KW-0732">Signal</keyword>
<keyword evidence="4" id="KW-1185">Reference proteome</keyword>
<feature type="region of interest" description="Disordered" evidence="1">
    <location>
        <begin position="734"/>
        <end position="755"/>
    </location>
</feature>
<feature type="signal peptide" evidence="2">
    <location>
        <begin position="1"/>
        <end position="41"/>
    </location>
</feature>
<evidence type="ECO:0000313" key="4">
    <source>
        <dbReference type="Proteomes" id="UP000063063"/>
    </source>
</evidence>
<dbReference type="EMBL" id="CP009386">
    <property type="protein sequence ID" value="AIN97053.1"/>
    <property type="molecule type" value="Genomic_DNA"/>
</dbReference>
<feature type="region of interest" description="Disordered" evidence="1">
    <location>
        <begin position="768"/>
        <end position="830"/>
    </location>
</feature>
<protein>
    <recommendedName>
        <fullName evidence="5">Membrane-associated protein</fullName>
    </recommendedName>
</protein>
<organism evidence="3 4">
    <name type="scientific">Leishmania panamensis</name>
    <dbReference type="NCBI Taxonomy" id="5679"/>
    <lineage>
        <taxon>Eukaryota</taxon>
        <taxon>Discoba</taxon>
        <taxon>Euglenozoa</taxon>
        <taxon>Kinetoplastea</taxon>
        <taxon>Metakinetoplastina</taxon>
        <taxon>Trypanosomatida</taxon>
        <taxon>Trypanosomatidae</taxon>
        <taxon>Leishmaniinae</taxon>
        <taxon>Leishmania</taxon>
        <taxon>Leishmania guyanensis species complex</taxon>
    </lineage>
</organism>
<dbReference type="RefSeq" id="XP_010697706.1">
    <property type="nucleotide sequence ID" value="XM_010699404.1"/>
</dbReference>
<dbReference type="KEGG" id="lpan:LPMP_170150"/>
<name>A0A088RMA2_LEIPA</name>
<dbReference type="VEuPathDB" id="TriTrypDB:LPAL13_170006900"/>
<reference evidence="3 4" key="1">
    <citation type="journal article" date="2015" name="Sci. Rep.">
        <title>The genome of Leishmania panamensis: insights into genomics of the L. (Viannia) subgenus.</title>
        <authorList>
            <person name="Llanes A."/>
            <person name="Restrepo C.M."/>
            <person name="Vecchio G.D."/>
            <person name="Anguizola F.J."/>
            <person name="Lleonart R."/>
        </authorList>
    </citation>
    <scope>NUCLEOTIDE SEQUENCE [LARGE SCALE GENOMIC DNA]</scope>
    <source>
        <strain evidence="3 4">MHOM/PA/94/PSC-1</strain>
    </source>
</reference>
<dbReference type="AlphaFoldDB" id="A0A088RMA2"/>
<gene>
    <name evidence="3" type="ORF">LPMP_170150</name>
</gene>
<evidence type="ECO:0008006" key="5">
    <source>
        <dbReference type="Google" id="ProtNLM"/>
    </source>
</evidence>
<feature type="compositionally biased region" description="Basic residues" evidence="1">
    <location>
        <begin position="803"/>
        <end position="812"/>
    </location>
</feature>
<evidence type="ECO:0000256" key="1">
    <source>
        <dbReference type="SAM" id="MobiDB-lite"/>
    </source>
</evidence>
<proteinExistence type="predicted"/>
<evidence type="ECO:0000313" key="3">
    <source>
        <dbReference type="EMBL" id="AIN97053.1"/>
    </source>
</evidence>
<dbReference type="VEuPathDB" id="TriTrypDB:LPMP_170150"/>